<proteinExistence type="predicted"/>
<keyword evidence="4" id="KW-1185">Reference proteome</keyword>
<dbReference type="InterPro" id="IPR001296">
    <property type="entry name" value="Glyco_trans_1"/>
</dbReference>
<dbReference type="EMBL" id="JAMJPK010000004">
    <property type="protein sequence ID" value="MCL7940514.1"/>
    <property type="molecule type" value="Genomic_DNA"/>
</dbReference>
<comment type="caution">
    <text evidence="3">The sequence shown here is derived from an EMBL/GenBank/DDBJ whole genome shotgun (WGS) entry which is preliminary data.</text>
</comment>
<dbReference type="Pfam" id="PF00534">
    <property type="entry name" value="Glycos_transf_1"/>
    <property type="match status" value="1"/>
</dbReference>
<reference evidence="3" key="1">
    <citation type="submission" date="2022-05" db="EMBL/GenBank/DDBJ databases">
        <title>Halomonas geminus sp. nov. and Halomonas llamarensis sp. nov. isolated from high-altitude salars of the Atacama Desert.</title>
        <authorList>
            <person name="Hintersatz C."/>
            <person name="Rojas L.A."/>
            <person name="Wei T.-S."/>
            <person name="Kutschke S."/>
            <person name="Lehmann F."/>
            <person name="Jain R."/>
            <person name="Pollmann K."/>
        </authorList>
    </citation>
    <scope>NUCLEOTIDE SEQUENCE</scope>
    <source>
        <strain evidence="3">ATCH28</strain>
    </source>
</reference>
<dbReference type="InterPro" id="IPR028098">
    <property type="entry name" value="Glyco_trans_4-like_N"/>
</dbReference>
<evidence type="ECO:0000259" key="1">
    <source>
        <dbReference type="Pfam" id="PF00534"/>
    </source>
</evidence>
<organism evidence="3 4">
    <name type="scientific">Halomonas gemina</name>
    <dbReference type="NCBI Taxonomy" id="2945105"/>
    <lineage>
        <taxon>Bacteria</taxon>
        <taxon>Pseudomonadati</taxon>
        <taxon>Pseudomonadota</taxon>
        <taxon>Gammaproteobacteria</taxon>
        <taxon>Oceanospirillales</taxon>
        <taxon>Halomonadaceae</taxon>
        <taxon>Halomonas</taxon>
    </lineage>
</organism>
<dbReference type="SUPFAM" id="SSF53756">
    <property type="entry name" value="UDP-Glycosyltransferase/glycogen phosphorylase"/>
    <property type="match status" value="1"/>
</dbReference>
<dbReference type="RefSeq" id="WP_250060587.1">
    <property type="nucleotide sequence ID" value="NZ_JAMJPK010000004.1"/>
</dbReference>
<evidence type="ECO:0000259" key="2">
    <source>
        <dbReference type="Pfam" id="PF13439"/>
    </source>
</evidence>
<dbReference type="CDD" id="cd03801">
    <property type="entry name" value="GT4_PimA-like"/>
    <property type="match status" value="1"/>
</dbReference>
<name>A0ABT0T1A8_9GAMM</name>
<accession>A0ABT0T1A8</accession>
<dbReference type="PANTHER" id="PTHR12526">
    <property type="entry name" value="GLYCOSYLTRANSFERASE"/>
    <property type="match status" value="1"/>
</dbReference>
<gene>
    <name evidence="3" type="ORF">M8009_09405</name>
</gene>
<sequence length="379" mass="40638">MPEDAMPVEVMPELTLIVAGDPDQCTGGYVYDARMVTELRRQGWRVAVVGLEGRFPLADPKARRSMTAALGRLPDAARVVIDGLAMGGLPEEVEQHAARLRIIALVHHPLADETGLDLAEQRAFRESEARALAAARRVIVTSSHTARGLTAYGVPDDRLRVAQPGVAPAPLAASALGHDDPTPPWRLLCVATLTPRKGHDCLLEALAGLQGRDWTLEVIGSHSRDPAHAARLLETTRRDGLTERIVWAGERDAAELAAAYHRADLFVLPSLYEGYGMVVTEALARGLPVITTTGGALADTLPPEAGIAVPPGDARALREALSRWMDDADVRRRLRCGAGQARQGLADWQQAGQAFMAALAGIPVAPIGDPARRERRLSS</sequence>
<protein>
    <submittedName>
        <fullName evidence="3">Glycosyltransferase family 4 protein</fullName>
    </submittedName>
</protein>
<evidence type="ECO:0000313" key="4">
    <source>
        <dbReference type="Proteomes" id="UP001165369"/>
    </source>
</evidence>
<dbReference type="Gene3D" id="3.40.50.2000">
    <property type="entry name" value="Glycogen Phosphorylase B"/>
    <property type="match status" value="2"/>
</dbReference>
<evidence type="ECO:0000313" key="3">
    <source>
        <dbReference type="EMBL" id="MCL7940514.1"/>
    </source>
</evidence>
<dbReference type="Pfam" id="PF13439">
    <property type="entry name" value="Glyco_transf_4"/>
    <property type="match status" value="1"/>
</dbReference>
<feature type="domain" description="Glycosyltransferase subfamily 4-like N-terminal" evidence="2">
    <location>
        <begin position="97"/>
        <end position="167"/>
    </location>
</feature>
<feature type="domain" description="Glycosyl transferase family 1" evidence="1">
    <location>
        <begin position="182"/>
        <end position="335"/>
    </location>
</feature>
<dbReference type="Proteomes" id="UP001165369">
    <property type="component" value="Unassembled WGS sequence"/>
</dbReference>
<dbReference type="PANTHER" id="PTHR12526:SF636">
    <property type="entry name" value="BLL3647 PROTEIN"/>
    <property type="match status" value="1"/>
</dbReference>